<comment type="caution">
    <text evidence="1">The sequence shown here is derived from an EMBL/GenBank/DDBJ whole genome shotgun (WGS) entry which is preliminary data.</text>
</comment>
<dbReference type="EMBL" id="LAZR01033236">
    <property type="protein sequence ID" value="KKL48667.1"/>
    <property type="molecule type" value="Genomic_DNA"/>
</dbReference>
<reference evidence="1" key="1">
    <citation type="journal article" date="2015" name="Nature">
        <title>Complex archaea that bridge the gap between prokaryotes and eukaryotes.</title>
        <authorList>
            <person name="Spang A."/>
            <person name="Saw J.H."/>
            <person name="Jorgensen S.L."/>
            <person name="Zaremba-Niedzwiedzka K."/>
            <person name="Martijn J."/>
            <person name="Lind A.E."/>
            <person name="van Eijk R."/>
            <person name="Schleper C."/>
            <person name="Guy L."/>
            <person name="Ettema T.J."/>
        </authorList>
    </citation>
    <scope>NUCLEOTIDE SEQUENCE</scope>
</reference>
<dbReference type="AlphaFoldDB" id="A0A0F9FBY2"/>
<sequence length="84" mass="9193">MAEKEESLIQLVLTQDEAMLLGSITTLGVRTLRGDVEEAKVTFALLSAAISLRPEAMESLAKKMLALAQVGIDYAEEELEEKIK</sequence>
<gene>
    <name evidence="1" type="ORF">LCGC14_2323190</name>
</gene>
<accession>A0A0F9FBY2</accession>
<protein>
    <submittedName>
        <fullName evidence="1">Uncharacterized protein</fullName>
    </submittedName>
</protein>
<name>A0A0F9FBY2_9ZZZZ</name>
<proteinExistence type="predicted"/>
<evidence type="ECO:0000313" key="1">
    <source>
        <dbReference type="EMBL" id="KKL48667.1"/>
    </source>
</evidence>
<organism evidence="1">
    <name type="scientific">marine sediment metagenome</name>
    <dbReference type="NCBI Taxonomy" id="412755"/>
    <lineage>
        <taxon>unclassified sequences</taxon>
        <taxon>metagenomes</taxon>
        <taxon>ecological metagenomes</taxon>
    </lineage>
</organism>